<evidence type="ECO:0000256" key="4">
    <source>
        <dbReference type="ARBA" id="ARBA00022691"/>
    </source>
</evidence>
<dbReference type="GO" id="GO:0009307">
    <property type="term" value="P:DNA restriction-modification system"/>
    <property type="evidence" value="ECO:0007669"/>
    <property type="project" value="UniProtKB-KW"/>
</dbReference>
<evidence type="ECO:0000256" key="3">
    <source>
        <dbReference type="ARBA" id="ARBA00022679"/>
    </source>
</evidence>
<name>A0A378X2T5_9NOCA</name>
<dbReference type="EMBL" id="UGRU01000001">
    <property type="protein sequence ID" value="SUA46843.1"/>
    <property type="molecule type" value="Genomic_DNA"/>
</dbReference>
<dbReference type="Proteomes" id="UP000255082">
    <property type="component" value="Unassembled WGS sequence"/>
</dbReference>
<dbReference type="InterPro" id="IPR001525">
    <property type="entry name" value="C5_MeTfrase"/>
</dbReference>
<evidence type="ECO:0000256" key="5">
    <source>
        <dbReference type="ARBA" id="ARBA00022747"/>
    </source>
</evidence>
<organism evidence="7 8">
    <name type="scientific">Nocardia africana</name>
    <dbReference type="NCBI Taxonomy" id="134964"/>
    <lineage>
        <taxon>Bacteria</taxon>
        <taxon>Bacillati</taxon>
        <taxon>Actinomycetota</taxon>
        <taxon>Actinomycetes</taxon>
        <taxon>Mycobacteriales</taxon>
        <taxon>Nocardiaceae</taxon>
        <taxon>Nocardia</taxon>
    </lineage>
</organism>
<dbReference type="PRINTS" id="PR00105">
    <property type="entry name" value="C5METTRFRASE"/>
</dbReference>
<proteinExistence type="inferred from homology"/>
<dbReference type="SUPFAM" id="SSF53335">
    <property type="entry name" value="S-adenosyl-L-methionine-dependent methyltransferases"/>
    <property type="match status" value="1"/>
</dbReference>
<keyword evidence="4 6" id="KW-0949">S-adenosyl-L-methionine</keyword>
<dbReference type="GO" id="GO:0032259">
    <property type="term" value="P:methylation"/>
    <property type="evidence" value="ECO:0007669"/>
    <property type="project" value="UniProtKB-KW"/>
</dbReference>
<accession>A0A378X2T5</accession>
<dbReference type="Gene3D" id="3.90.120.10">
    <property type="entry name" value="DNA Methylase, subunit A, domain 2"/>
    <property type="match status" value="1"/>
</dbReference>
<keyword evidence="5" id="KW-0680">Restriction system</keyword>
<dbReference type="InterPro" id="IPR050390">
    <property type="entry name" value="C5-Methyltransferase"/>
</dbReference>
<keyword evidence="3 6" id="KW-0808">Transferase</keyword>
<evidence type="ECO:0000313" key="7">
    <source>
        <dbReference type="EMBL" id="SUA46843.1"/>
    </source>
</evidence>
<protein>
    <recommendedName>
        <fullName evidence="1">DNA (cytosine-5-)-methyltransferase</fullName>
        <ecNumber evidence="1">2.1.1.37</ecNumber>
    </recommendedName>
</protein>
<dbReference type="PANTHER" id="PTHR10629:SF52">
    <property type="entry name" value="DNA (CYTOSINE-5)-METHYLTRANSFERASE 1"/>
    <property type="match status" value="1"/>
</dbReference>
<dbReference type="REBASE" id="406582">
    <property type="entry name" value="M2.Naf13184ORF5375P"/>
</dbReference>
<feature type="active site" evidence="6">
    <location>
        <position position="104"/>
    </location>
</feature>
<dbReference type="InterPro" id="IPR029063">
    <property type="entry name" value="SAM-dependent_MTases_sf"/>
</dbReference>
<dbReference type="GO" id="GO:0003886">
    <property type="term" value="F:DNA (cytosine-5-)-methyltransferase activity"/>
    <property type="evidence" value="ECO:0007669"/>
    <property type="project" value="UniProtKB-EC"/>
</dbReference>
<dbReference type="GO" id="GO:0044027">
    <property type="term" value="P:negative regulation of gene expression via chromosomal CpG island methylation"/>
    <property type="evidence" value="ECO:0007669"/>
    <property type="project" value="TreeGrafter"/>
</dbReference>
<reference evidence="7 8" key="1">
    <citation type="submission" date="2018-06" db="EMBL/GenBank/DDBJ databases">
        <authorList>
            <consortium name="Pathogen Informatics"/>
            <person name="Doyle S."/>
        </authorList>
    </citation>
    <scope>NUCLEOTIDE SEQUENCE [LARGE SCALE GENOMIC DNA]</scope>
    <source>
        <strain evidence="7 8">NCTC13184</strain>
    </source>
</reference>
<evidence type="ECO:0000256" key="1">
    <source>
        <dbReference type="ARBA" id="ARBA00011975"/>
    </source>
</evidence>
<comment type="similarity">
    <text evidence="6">Belongs to the class I-like SAM-binding methyltransferase superfamily. C5-methyltransferase family.</text>
</comment>
<dbReference type="Gene3D" id="3.40.50.150">
    <property type="entry name" value="Vaccinia Virus protein VP39"/>
    <property type="match status" value="1"/>
</dbReference>
<evidence type="ECO:0000256" key="2">
    <source>
        <dbReference type="ARBA" id="ARBA00022603"/>
    </source>
</evidence>
<dbReference type="GO" id="GO:0003677">
    <property type="term" value="F:DNA binding"/>
    <property type="evidence" value="ECO:0007669"/>
    <property type="project" value="TreeGrafter"/>
</dbReference>
<dbReference type="Pfam" id="PF00145">
    <property type="entry name" value="DNA_methylase"/>
    <property type="match status" value="2"/>
</dbReference>
<evidence type="ECO:0000256" key="6">
    <source>
        <dbReference type="PROSITE-ProRule" id="PRU01016"/>
    </source>
</evidence>
<dbReference type="EC" id="2.1.1.37" evidence="1"/>
<dbReference type="AlphaFoldDB" id="A0A378X2T5"/>
<gene>
    <name evidence="7" type="primary">hpaIIM</name>
    <name evidence="7" type="ORF">NCTC13184_05376</name>
</gene>
<evidence type="ECO:0000313" key="8">
    <source>
        <dbReference type="Proteomes" id="UP000255082"/>
    </source>
</evidence>
<sequence>MQYAPAWVVAEVPLRPCAGYAPGVPSEDLTVAMEHADTVDLFAGPGGLDVAARWLGRKVYGLEWDADACKTREAAGLNFKCHDVRKFGPENFPTATMLIGGPPCQTFTVAGNGAGRRALDIVLKFIIAMAAGESVQHELARLEDERTGLVLEPLRWALRAAELGRPYRTIVLEQVPAVLPVWEAMAIVLRDKLQYHVETKVLHTERYGVPQTRRRAVLIATLDGPRSIPQPTHQIFRKSGLRPTDDHHLPACKTMADALPHRTEAFVVISNYGTGGDPKARGVRESTQPSATITGKVSRNKVVSSGRTDRFSELEAGRLQSFPEDYPWRGGAVAQQIGNAVPPIFGLHVLSAALGCQVTRELAEDIFLLKWAEVQDEEKNGVPAVLTELRERVTSAREGARNDRPDPGVTYQPALLF</sequence>
<dbReference type="PROSITE" id="PS51679">
    <property type="entry name" value="SAM_MT_C5"/>
    <property type="match status" value="1"/>
</dbReference>
<dbReference type="PANTHER" id="PTHR10629">
    <property type="entry name" value="CYTOSINE-SPECIFIC METHYLTRANSFERASE"/>
    <property type="match status" value="1"/>
</dbReference>
<keyword evidence="2 6" id="KW-0489">Methyltransferase</keyword>